<dbReference type="Gene3D" id="1.10.357.10">
    <property type="entry name" value="Tetracycline Repressor, domain 2"/>
    <property type="match status" value="1"/>
</dbReference>
<dbReference type="Proteomes" id="UP001056648">
    <property type="component" value="Chromosome 2"/>
</dbReference>
<dbReference type="EMBL" id="CP098736">
    <property type="protein sequence ID" value="USE80093.1"/>
    <property type="molecule type" value="Genomic_DNA"/>
</dbReference>
<dbReference type="SUPFAM" id="SSF48498">
    <property type="entry name" value="Tetracyclin repressor-like, C-terminal domain"/>
    <property type="match status" value="1"/>
</dbReference>
<dbReference type="InterPro" id="IPR041490">
    <property type="entry name" value="KstR2_TetR_C"/>
</dbReference>
<evidence type="ECO:0000256" key="2">
    <source>
        <dbReference type="PROSITE-ProRule" id="PRU00335"/>
    </source>
</evidence>
<dbReference type="RefSeq" id="WP_249041692.1">
    <property type="nucleotide sequence ID" value="NZ_BAAAEB010000006.1"/>
</dbReference>
<accession>A0ABY4VXI4</accession>
<evidence type="ECO:0000259" key="3">
    <source>
        <dbReference type="PROSITE" id="PS50977"/>
    </source>
</evidence>
<organism evidence="4 5">
    <name type="scientific">Cupriavidus gilardii</name>
    <dbReference type="NCBI Taxonomy" id="82541"/>
    <lineage>
        <taxon>Bacteria</taxon>
        <taxon>Pseudomonadati</taxon>
        <taxon>Pseudomonadota</taxon>
        <taxon>Betaproteobacteria</taxon>
        <taxon>Burkholderiales</taxon>
        <taxon>Burkholderiaceae</taxon>
        <taxon>Cupriavidus</taxon>
    </lineage>
</organism>
<evidence type="ECO:0000313" key="5">
    <source>
        <dbReference type="Proteomes" id="UP001056648"/>
    </source>
</evidence>
<name>A0ABY4VXI4_9BURK</name>
<dbReference type="PROSITE" id="PS50977">
    <property type="entry name" value="HTH_TETR_2"/>
    <property type="match status" value="1"/>
</dbReference>
<proteinExistence type="predicted"/>
<protein>
    <submittedName>
        <fullName evidence="4">TetR/AcrR family transcriptional regulator</fullName>
    </submittedName>
</protein>
<evidence type="ECO:0000313" key="4">
    <source>
        <dbReference type="EMBL" id="USE80093.1"/>
    </source>
</evidence>
<feature type="domain" description="HTH tetR-type" evidence="3">
    <location>
        <begin position="49"/>
        <end position="109"/>
    </location>
</feature>
<dbReference type="Pfam" id="PF17932">
    <property type="entry name" value="TetR_C_24"/>
    <property type="match status" value="1"/>
</dbReference>
<gene>
    <name evidence="4" type="ORF">NDR89_09745</name>
</gene>
<dbReference type="SUPFAM" id="SSF46689">
    <property type="entry name" value="Homeodomain-like"/>
    <property type="match status" value="1"/>
</dbReference>
<dbReference type="InterPro" id="IPR001647">
    <property type="entry name" value="HTH_TetR"/>
</dbReference>
<dbReference type="InterPro" id="IPR009057">
    <property type="entry name" value="Homeodomain-like_sf"/>
</dbReference>
<dbReference type="PANTHER" id="PTHR30055:SF226">
    <property type="entry name" value="HTH-TYPE TRANSCRIPTIONAL REGULATOR PKSA"/>
    <property type="match status" value="1"/>
</dbReference>
<keyword evidence="5" id="KW-1185">Reference proteome</keyword>
<reference evidence="4" key="1">
    <citation type="submission" date="2022-06" db="EMBL/GenBank/DDBJ databases">
        <title>Complete genome sequence and characterization of Cupriavidus gilardii QJ1 isolated from contaminating cells.</title>
        <authorList>
            <person name="Qi J."/>
        </authorList>
    </citation>
    <scope>NUCLEOTIDE SEQUENCE</scope>
    <source>
        <strain evidence="4">QJ1</strain>
    </source>
</reference>
<dbReference type="PRINTS" id="PR00455">
    <property type="entry name" value="HTHTETR"/>
</dbReference>
<dbReference type="Gene3D" id="1.10.10.60">
    <property type="entry name" value="Homeodomain-like"/>
    <property type="match status" value="1"/>
</dbReference>
<dbReference type="Pfam" id="PF00440">
    <property type="entry name" value="TetR_N"/>
    <property type="match status" value="1"/>
</dbReference>
<dbReference type="InterPro" id="IPR050109">
    <property type="entry name" value="HTH-type_TetR-like_transc_reg"/>
</dbReference>
<sequence length="248" mass="27365">MAAGPWRVSFPSNFFRVYNQKLNLARRNESIDTSFMPYRRTPKVEARLAETRERIIKAALKLVARGGYAAANIPAIAAEVEISAGLIYRYFATKADLFNEVFKRAAQTEIDACAAAFDTEGTVRERLARVVETFARRALRGRQLAWALLAEPVDPPIDVARMQFREPYRAIFARLVQQGIEAGEIAPQHPHLVGTAIVGAIAETLVGPLSAPHPDEEDADLVASLVAFCVQSLGPQPSAANPSRRRRQ</sequence>
<feature type="DNA-binding region" description="H-T-H motif" evidence="2">
    <location>
        <begin position="72"/>
        <end position="91"/>
    </location>
</feature>
<dbReference type="InterPro" id="IPR036271">
    <property type="entry name" value="Tet_transcr_reg_TetR-rel_C_sf"/>
</dbReference>
<evidence type="ECO:0000256" key="1">
    <source>
        <dbReference type="ARBA" id="ARBA00023125"/>
    </source>
</evidence>
<keyword evidence="1 2" id="KW-0238">DNA-binding</keyword>
<dbReference type="PANTHER" id="PTHR30055">
    <property type="entry name" value="HTH-TYPE TRANSCRIPTIONAL REGULATOR RUTR"/>
    <property type="match status" value="1"/>
</dbReference>